<gene>
    <name evidence="2" type="ORF">H9777_03105</name>
</gene>
<evidence type="ECO:0000313" key="2">
    <source>
        <dbReference type="EMBL" id="MBU3837307.1"/>
    </source>
</evidence>
<keyword evidence="1" id="KW-0472">Membrane</keyword>
<accession>A0A948T9Z8</accession>
<dbReference type="AlphaFoldDB" id="A0A948T9Z8"/>
<dbReference type="Proteomes" id="UP000783796">
    <property type="component" value="Unassembled WGS sequence"/>
</dbReference>
<evidence type="ECO:0000313" key="3">
    <source>
        <dbReference type="Proteomes" id="UP000783796"/>
    </source>
</evidence>
<dbReference type="EMBL" id="JAHLFW010000031">
    <property type="protein sequence ID" value="MBU3837307.1"/>
    <property type="molecule type" value="Genomic_DNA"/>
</dbReference>
<comment type="caution">
    <text evidence="2">The sequence shown here is derived from an EMBL/GenBank/DDBJ whole genome shotgun (WGS) entry which is preliminary data.</text>
</comment>
<feature type="transmembrane region" description="Helical" evidence="1">
    <location>
        <begin position="89"/>
        <end position="110"/>
    </location>
</feature>
<name>A0A948T9Z8_9BACT</name>
<evidence type="ECO:0000256" key="1">
    <source>
        <dbReference type="SAM" id="Phobius"/>
    </source>
</evidence>
<organism evidence="2 3">
    <name type="scientific">Candidatus Phocaeicola faecigallinarum</name>
    <dbReference type="NCBI Taxonomy" id="2838732"/>
    <lineage>
        <taxon>Bacteria</taxon>
        <taxon>Pseudomonadati</taxon>
        <taxon>Bacteroidota</taxon>
        <taxon>Bacteroidia</taxon>
        <taxon>Bacteroidales</taxon>
        <taxon>Bacteroidaceae</taxon>
        <taxon>Phocaeicola</taxon>
    </lineage>
</organism>
<proteinExistence type="predicted"/>
<keyword evidence="1" id="KW-0812">Transmembrane</keyword>
<reference evidence="2" key="1">
    <citation type="journal article" date="2021" name="PeerJ">
        <title>Extensive microbial diversity within the chicken gut microbiome revealed by metagenomics and culture.</title>
        <authorList>
            <person name="Gilroy R."/>
            <person name="Ravi A."/>
            <person name="Getino M."/>
            <person name="Pursley I."/>
            <person name="Horton D.L."/>
            <person name="Alikhan N.F."/>
            <person name="Baker D."/>
            <person name="Gharbi K."/>
            <person name="Hall N."/>
            <person name="Watson M."/>
            <person name="Adriaenssens E.M."/>
            <person name="Foster-Nyarko E."/>
            <person name="Jarju S."/>
            <person name="Secka A."/>
            <person name="Antonio M."/>
            <person name="Oren A."/>
            <person name="Chaudhuri R.R."/>
            <person name="La Ragione R."/>
            <person name="Hildebrand F."/>
            <person name="Pallen M.J."/>
        </authorList>
    </citation>
    <scope>NUCLEOTIDE SEQUENCE</scope>
    <source>
        <strain evidence="2">G4-2901</strain>
    </source>
</reference>
<sequence>MKEDTIRHLLEKYYNGETDVNEEKILEDYFMHDEVSAEFSVDKEVFCHLAEMKENDEITVPVVMEKRISDNIDMWEKQSKADKPRYYTLYRYVSGIAAAVVILIGISVFMPKNQDDSAVMKDTFDNPQEAYMATENALQLFAEAFNKGDAQIEKARSVTISVKEKIDNIKNFRK</sequence>
<keyword evidence="1" id="KW-1133">Transmembrane helix</keyword>
<reference evidence="2" key="2">
    <citation type="submission" date="2021-04" db="EMBL/GenBank/DDBJ databases">
        <authorList>
            <person name="Gilroy R."/>
        </authorList>
    </citation>
    <scope>NUCLEOTIDE SEQUENCE</scope>
    <source>
        <strain evidence="2">G4-2901</strain>
    </source>
</reference>
<protein>
    <recommendedName>
        <fullName evidence="4">Anti-sigma factor</fullName>
    </recommendedName>
</protein>
<evidence type="ECO:0008006" key="4">
    <source>
        <dbReference type="Google" id="ProtNLM"/>
    </source>
</evidence>